<dbReference type="GO" id="GO:0020037">
    <property type="term" value="F:heme binding"/>
    <property type="evidence" value="ECO:0007669"/>
    <property type="project" value="InterPro"/>
</dbReference>
<dbReference type="SMART" id="SM00400">
    <property type="entry name" value="ZnF_CHCC"/>
    <property type="match status" value="1"/>
</dbReference>
<dbReference type="InterPro" id="IPR002694">
    <property type="entry name" value="Znf_CHC2"/>
</dbReference>
<dbReference type="GO" id="GO:0005737">
    <property type="term" value="C:cytoplasm"/>
    <property type="evidence" value="ECO:0007669"/>
    <property type="project" value="TreeGrafter"/>
</dbReference>
<dbReference type="PIRSF" id="PIRSF002811">
    <property type="entry name" value="DnaG"/>
    <property type="match status" value="1"/>
</dbReference>
<dbReference type="GO" id="GO:0006269">
    <property type="term" value="P:DNA replication, synthesis of primer"/>
    <property type="evidence" value="ECO:0007669"/>
    <property type="project" value="UniProtKB-KW"/>
</dbReference>
<dbReference type="Gene3D" id="3.90.980.10">
    <property type="entry name" value="DNA primase, catalytic core, N-terminal domain"/>
    <property type="match status" value="1"/>
</dbReference>
<dbReference type="InterPro" id="IPR006295">
    <property type="entry name" value="DNA_primase_DnaG"/>
</dbReference>
<dbReference type="GO" id="GO:0003899">
    <property type="term" value="F:DNA-directed RNA polymerase activity"/>
    <property type="evidence" value="ECO:0007669"/>
    <property type="project" value="InterPro"/>
</dbReference>
<keyword evidence="11" id="KW-0408">Iron</keyword>
<dbReference type="Gene3D" id="3.90.580.10">
    <property type="entry name" value="Zinc finger, CHC2-type domain"/>
    <property type="match status" value="1"/>
</dbReference>
<protein>
    <submittedName>
        <fullName evidence="16">DNA primase</fullName>
    </submittedName>
</protein>
<dbReference type="InterPro" id="IPR036977">
    <property type="entry name" value="DNA_primase_Znf_CHC2"/>
</dbReference>
<keyword evidence="9" id="KW-0862">Zinc</keyword>
<dbReference type="FunFam" id="3.90.580.10:FF:000001">
    <property type="entry name" value="DNA primase"/>
    <property type="match status" value="1"/>
</dbReference>
<dbReference type="InterPro" id="IPR037068">
    <property type="entry name" value="DNA_primase_core_N_sf"/>
</dbReference>
<dbReference type="InterPro" id="IPR050219">
    <property type="entry name" value="DnaG_primase"/>
</dbReference>
<comment type="cofactor">
    <cofactor evidence="1">
        <name>Zn(2+)</name>
        <dbReference type="ChEBI" id="CHEBI:29105"/>
    </cofactor>
</comment>
<dbReference type="SUPFAM" id="SSF57783">
    <property type="entry name" value="Zinc beta-ribbon"/>
    <property type="match status" value="1"/>
</dbReference>
<dbReference type="GO" id="GO:0009055">
    <property type="term" value="F:electron transfer activity"/>
    <property type="evidence" value="ECO:0007669"/>
    <property type="project" value="InterPro"/>
</dbReference>
<evidence type="ECO:0000256" key="10">
    <source>
        <dbReference type="ARBA" id="ARBA00022842"/>
    </source>
</evidence>
<reference evidence="16" key="1">
    <citation type="journal article" date="2013" name="Environ. Microbiol.">
        <title>Microbiota from the distal guts of lean and obese adolescents exhibit partial functional redundancy besides clear differences in community structure.</title>
        <authorList>
            <person name="Ferrer M."/>
            <person name="Ruiz A."/>
            <person name="Lanza F."/>
            <person name="Haange S.B."/>
            <person name="Oberbach A."/>
            <person name="Till H."/>
            <person name="Bargiela R."/>
            <person name="Campoy C."/>
            <person name="Segura M.T."/>
            <person name="Richter M."/>
            <person name="von Bergen M."/>
            <person name="Seifert J."/>
            <person name="Suarez A."/>
        </authorList>
    </citation>
    <scope>NUCLEOTIDE SEQUENCE</scope>
</reference>
<dbReference type="InterPro" id="IPR030846">
    <property type="entry name" value="DnaG_bac"/>
</dbReference>
<dbReference type="GO" id="GO:0008270">
    <property type="term" value="F:zinc ion binding"/>
    <property type="evidence" value="ECO:0007669"/>
    <property type="project" value="UniProtKB-KW"/>
</dbReference>
<evidence type="ECO:0000256" key="9">
    <source>
        <dbReference type="ARBA" id="ARBA00022833"/>
    </source>
</evidence>
<dbReference type="InterPro" id="IPR034151">
    <property type="entry name" value="TOPRIM_DnaG_bac"/>
</dbReference>
<dbReference type="PANTHER" id="PTHR30313">
    <property type="entry name" value="DNA PRIMASE"/>
    <property type="match status" value="1"/>
</dbReference>
<dbReference type="PROSITE" id="PS51007">
    <property type="entry name" value="CYTC"/>
    <property type="match status" value="1"/>
</dbReference>
<feature type="domain" description="Toprim" evidence="14">
    <location>
        <begin position="254"/>
        <end position="335"/>
    </location>
</feature>
<dbReference type="InterPro" id="IPR006171">
    <property type="entry name" value="TOPRIM_dom"/>
</dbReference>
<dbReference type="AlphaFoldDB" id="K1RL59"/>
<dbReference type="EMBL" id="AJWZ01011204">
    <property type="protein sequence ID" value="EKC46118.1"/>
    <property type="molecule type" value="Genomic_DNA"/>
</dbReference>
<dbReference type="Gene3D" id="1.10.860.10">
    <property type="entry name" value="DNAb Helicase, Chain A"/>
    <property type="match status" value="1"/>
</dbReference>
<dbReference type="InterPro" id="IPR016136">
    <property type="entry name" value="DNA_helicase_N/primase_C"/>
</dbReference>
<evidence type="ECO:0000256" key="7">
    <source>
        <dbReference type="ARBA" id="ARBA00022723"/>
    </source>
</evidence>
<comment type="caution">
    <text evidence="16">The sequence shown here is derived from an EMBL/GenBank/DDBJ whole genome shotgun (WGS) entry which is preliminary data.</text>
</comment>
<evidence type="ECO:0000313" key="16">
    <source>
        <dbReference type="EMBL" id="EKC46118.1"/>
    </source>
</evidence>
<keyword evidence="4" id="KW-0808">Transferase</keyword>
<dbReference type="Pfam" id="PF10410">
    <property type="entry name" value="DnaB_bind"/>
    <property type="match status" value="1"/>
</dbReference>
<accession>K1RL59</accession>
<dbReference type="GO" id="GO:1990077">
    <property type="term" value="C:primosome complex"/>
    <property type="evidence" value="ECO:0007669"/>
    <property type="project" value="UniProtKB-KW"/>
</dbReference>
<dbReference type="InterPro" id="IPR013264">
    <property type="entry name" value="DNAG_N"/>
</dbReference>
<feature type="domain" description="Cytochrome c" evidence="15">
    <location>
        <begin position="31"/>
        <end position="175"/>
    </location>
</feature>
<dbReference type="InterPro" id="IPR019475">
    <property type="entry name" value="DNA_primase_DnaB-bd"/>
</dbReference>
<keyword evidence="2" id="KW-0240">DNA-directed RNA polymerase</keyword>
<gene>
    <name evidence="16" type="ORF">OBE_16428</name>
</gene>
<keyword evidence="10" id="KW-0460">Magnesium</keyword>
<sequence length="584" mass="68027">MFGDDTMNGQTVSNLIRSKTDIVDIIGERIPLVKKGKNFFGICPFHDDTNPSMSVSREKQIYTCFTCHATGNVFKFLMDYEKMSFPEALKYLGDRVGVDTNSVRLKKVNNNNDKYYEMYDFATKYYQNNILSPAGSMARTYLSKRGIDKDIIKKFEIGLSLPNNADLTELLLKKKYDIVDLNKAGLTNSNYDVYKDRIMFPLFDINGKVVGFSGRIYKDSQDNKYLNTKETPIFVKGEQLYNYHIAKEKARILKYVIIMEGFMDVIRASTIGYENVIALMGTALTHEQMKLIKRLSNNIILCLDGDNPGKAAAYKLGEEFLKEKIEVKVVTLPNNDDPDSFILKEGKEKFARYIEEAENYNDYKIRVMRDNVNFQSDIEKANYINNVLKELTEVNDEIRIEIILKKLAKEFNLGYNTLEKKFSNIKNNKPQEEIKFVPKNTSKRKDKYRQAIEQVIYYMLTNEWVISEVDKERLLLPDDKIRILVQEIIYYYKTYGAVSIADFYTYLQDKQELLETFNSILNSNYNDEVSKEVLYLYFDVIRENVKNKEIKRLEEKLVKEIDPLEQAKLADMIRKLRIGESNNG</sequence>
<dbReference type="CDD" id="cd03364">
    <property type="entry name" value="TOPRIM_DnaG_primases"/>
    <property type="match status" value="1"/>
</dbReference>
<keyword evidence="6" id="KW-0235">DNA replication</keyword>
<dbReference type="SMART" id="SM00493">
    <property type="entry name" value="TOPRIM"/>
    <property type="match status" value="1"/>
</dbReference>
<dbReference type="GO" id="GO:0003677">
    <property type="term" value="F:DNA binding"/>
    <property type="evidence" value="ECO:0007669"/>
    <property type="project" value="UniProtKB-KW"/>
</dbReference>
<dbReference type="InterPro" id="IPR009056">
    <property type="entry name" value="Cyt_c-like_dom"/>
</dbReference>
<proteinExistence type="inferred from homology"/>
<keyword evidence="3" id="KW-0639">Primosome</keyword>
<evidence type="ECO:0000256" key="2">
    <source>
        <dbReference type="ARBA" id="ARBA00022478"/>
    </source>
</evidence>
<evidence type="ECO:0000256" key="4">
    <source>
        <dbReference type="ARBA" id="ARBA00022679"/>
    </source>
</evidence>
<evidence type="ECO:0000256" key="6">
    <source>
        <dbReference type="ARBA" id="ARBA00022705"/>
    </source>
</evidence>
<dbReference type="PROSITE" id="PS50880">
    <property type="entry name" value="TOPRIM"/>
    <property type="match status" value="1"/>
</dbReference>
<organism evidence="16">
    <name type="scientific">human gut metagenome</name>
    <dbReference type="NCBI Taxonomy" id="408170"/>
    <lineage>
        <taxon>unclassified sequences</taxon>
        <taxon>metagenomes</taxon>
        <taxon>organismal metagenomes</taxon>
    </lineage>
</organism>
<evidence type="ECO:0000256" key="5">
    <source>
        <dbReference type="ARBA" id="ARBA00022695"/>
    </source>
</evidence>
<dbReference type="Gene3D" id="3.40.1360.10">
    <property type="match status" value="1"/>
</dbReference>
<evidence type="ECO:0000256" key="1">
    <source>
        <dbReference type="ARBA" id="ARBA00001947"/>
    </source>
</evidence>
<name>K1RL59_9ZZZZ</name>
<keyword evidence="13" id="KW-0804">Transcription</keyword>
<keyword evidence="8" id="KW-0863">Zinc-finger</keyword>
<dbReference type="Pfam" id="PF08275">
    <property type="entry name" value="DNAG_N"/>
    <property type="match status" value="1"/>
</dbReference>
<evidence type="ECO:0000259" key="15">
    <source>
        <dbReference type="PROSITE" id="PS51007"/>
    </source>
</evidence>
<keyword evidence="7" id="KW-0479">Metal-binding</keyword>
<keyword evidence="12" id="KW-0238">DNA-binding</keyword>
<dbReference type="GO" id="GO:0000428">
    <property type="term" value="C:DNA-directed RNA polymerase complex"/>
    <property type="evidence" value="ECO:0007669"/>
    <property type="project" value="UniProtKB-KW"/>
</dbReference>
<evidence type="ECO:0000256" key="13">
    <source>
        <dbReference type="ARBA" id="ARBA00023163"/>
    </source>
</evidence>
<evidence type="ECO:0000256" key="8">
    <source>
        <dbReference type="ARBA" id="ARBA00022771"/>
    </source>
</evidence>
<dbReference type="SUPFAM" id="SSF56731">
    <property type="entry name" value="DNA primase core"/>
    <property type="match status" value="1"/>
</dbReference>
<dbReference type="PANTHER" id="PTHR30313:SF2">
    <property type="entry name" value="DNA PRIMASE"/>
    <property type="match status" value="1"/>
</dbReference>
<evidence type="ECO:0000256" key="12">
    <source>
        <dbReference type="ARBA" id="ARBA00023125"/>
    </source>
</evidence>
<dbReference type="Pfam" id="PF13155">
    <property type="entry name" value="Toprim_2"/>
    <property type="match status" value="1"/>
</dbReference>
<dbReference type="Pfam" id="PF01807">
    <property type="entry name" value="Zn_ribbon_DnaG"/>
    <property type="match status" value="1"/>
</dbReference>
<dbReference type="NCBIfam" id="TIGR01391">
    <property type="entry name" value="dnaG"/>
    <property type="match status" value="1"/>
</dbReference>
<evidence type="ECO:0000256" key="11">
    <source>
        <dbReference type="ARBA" id="ARBA00023004"/>
    </source>
</evidence>
<evidence type="ECO:0000256" key="3">
    <source>
        <dbReference type="ARBA" id="ARBA00022515"/>
    </source>
</evidence>
<dbReference type="HAMAP" id="MF_00974">
    <property type="entry name" value="DNA_primase_DnaG"/>
    <property type="match status" value="1"/>
</dbReference>
<keyword evidence="5" id="KW-0548">Nucleotidyltransferase</keyword>
<evidence type="ECO:0000259" key="14">
    <source>
        <dbReference type="PROSITE" id="PS50880"/>
    </source>
</evidence>